<dbReference type="Proteomes" id="UP000437748">
    <property type="component" value="Unassembled WGS sequence"/>
</dbReference>
<dbReference type="RefSeq" id="WP_153418023.1">
    <property type="nucleotide sequence ID" value="NZ_WFLM01000001.1"/>
</dbReference>
<dbReference type="EMBL" id="WFLM01000001">
    <property type="protein sequence ID" value="KAB8040507.1"/>
    <property type="molecule type" value="Genomic_DNA"/>
</dbReference>
<reference evidence="2 3" key="1">
    <citation type="submission" date="2019-10" db="EMBL/GenBank/DDBJ databases">
        <title>New species of Slilvanegrellaceae.</title>
        <authorList>
            <person name="Pitt A."/>
            <person name="Hahn M.W."/>
        </authorList>
    </citation>
    <scope>NUCLEOTIDE SEQUENCE [LARGE SCALE GENOMIC DNA]</scope>
    <source>
        <strain evidence="2 3">SP-Ram-0.45-NSY-1</strain>
    </source>
</reference>
<name>A0A6N6VXP1_9BACT</name>
<protein>
    <recommendedName>
        <fullName evidence="4">Outer membrane beta-barrel protein</fullName>
    </recommendedName>
</protein>
<evidence type="ECO:0008006" key="4">
    <source>
        <dbReference type="Google" id="ProtNLM"/>
    </source>
</evidence>
<evidence type="ECO:0000313" key="3">
    <source>
        <dbReference type="Proteomes" id="UP000437748"/>
    </source>
</evidence>
<evidence type="ECO:0000313" key="2">
    <source>
        <dbReference type="EMBL" id="KAB8040507.1"/>
    </source>
</evidence>
<organism evidence="2 3">
    <name type="scientific">Silvanigrella paludirubra</name>
    <dbReference type="NCBI Taxonomy" id="2499159"/>
    <lineage>
        <taxon>Bacteria</taxon>
        <taxon>Pseudomonadati</taxon>
        <taxon>Bdellovibrionota</taxon>
        <taxon>Oligoflexia</taxon>
        <taxon>Silvanigrellales</taxon>
        <taxon>Silvanigrellaceae</taxon>
        <taxon>Silvanigrella</taxon>
    </lineage>
</organism>
<comment type="caution">
    <text evidence="2">The sequence shown here is derived from an EMBL/GenBank/DDBJ whole genome shotgun (WGS) entry which is preliminary data.</text>
</comment>
<keyword evidence="3" id="KW-1185">Reference proteome</keyword>
<evidence type="ECO:0000256" key="1">
    <source>
        <dbReference type="SAM" id="SignalP"/>
    </source>
</evidence>
<accession>A0A6N6VXP1</accession>
<proteinExistence type="predicted"/>
<dbReference type="OrthoDB" id="9868965at2"/>
<feature type="signal peptide" evidence="1">
    <location>
        <begin position="1"/>
        <end position="20"/>
    </location>
</feature>
<gene>
    <name evidence="2" type="ORF">GCL60_00910</name>
</gene>
<feature type="chain" id="PRO_5027040234" description="Outer membrane beta-barrel protein" evidence="1">
    <location>
        <begin position="21"/>
        <end position="265"/>
    </location>
</feature>
<keyword evidence="1" id="KW-0732">Signal</keyword>
<dbReference type="AlphaFoldDB" id="A0A6N6VXP1"/>
<sequence length="265" mass="30319">MKQVTLLCFLTFFITFSAHAQRGSDFIEQTPPVETPLGFFSGYFDTGMVPENRFTFDLPLTGFDYGITDNFTIGTNTASTLVTSFTFNPFLFLKARYRFFSNKSISSVITGYLGYFLIPSSSSTPENTTWLINFTNNTSYFFNSNNILTFHFNTLNFSSQNGDSNDKKYFKLSLNAIAFGLGYQTFFTDRFGIEGQFLYSPYFSISYDDPGQQTSLDFNTNTQSIPFFVRILLNYKTGKESNLNFGYWNFTNLVSGPWLGWQVLF</sequence>